<reference evidence="2" key="1">
    <citation type="journal article" date="2011" name="Proc. Natl. Acad. Sci. U.S.A.">
        <title>Obligate biotrophy features unraveled by the genomic analysis of rust fungi.</title>
        <authorList>
            <person name="Duplessis S."/>
            <person name="Cuomo C.A."/>
            <person name="Lin Y.-C."/>
            <person name="Aerts A."/>
            <person name="Tisserant E."/>
            <person name="Veneault-Fourrey C."/>
            <person name="Joly D.L."/>
            <person name="Hacquard S."/>
            <person name="Amselem J."/>
            <person name="Cantarel B.L."/>
            <person name="Chiu R."/>
            <person name="Coutinho P.M."/>
            <person name="Feau N."/>
            <person name="Field M."/>
            <person name="Frey P."/>
            <person name="Gelhaye E."/>
            <person name="Goldberg J."/>
            <person name="Grabherr M.G."/>
            <person name="Kodira C.D."/>
            <person name="Kohler A."/>
            <person name="Kuees U."/>
            <person name="Lindquist E.A."/>
            <person name="Lucas S.M."/>
            <person name="Mago R."/>
            <person name="Mauceli E."/>
            <person name="Morin E."/>
            <person name="Murat C."/>
            <person name="Pangilinan J.L."/>
            <person name="Park R."/>
            <person name="Pearson M."/>
            <person name="Quesneville H."/>
            <person name="Rouhier N."/>
            <person name="Sakthikumar S."/>
            <person name="Salamov A.A."/>
            <person name="Schmutz J."/>
            <person name="Selles B."/>
            <person name="Shapiro H."/>
            <person name="Tanguay P."/>
            <person name="Tuskan G.A."/>
            <person name="Henrissat B."/>
            <person name="Van de Peer Y."/>
            <person name="Rouze P."/>
            <person name="Ellis J.G."/>
            <person name="Dodds P.N."/>
            <person name="Schein J.E."/>
            <person name="Zhong S."/>
            <person name="Hamelin R.C."/>
            <person name="Grigoriev I.V."/>
            <person name="Szabo L.J."/>
            <person name="Martin F."/>
        </authorList>
    </citation>
    <scope>NUCLEOTIDE SEQUENCE [LARGE SCALE GENOMIC DNA]</scope>
    <source>
        <strain evidence="2">98AG31 / pathotype 3-4-7</strain>
    </source>
</reference>
<gene>
    <name evidence="1" type="ORF">MELLADRAFT_92997</name>
</gene>
<keyword evidence="2" id="KW-1185">Reference proteome</keyword>
<protein>
    <submittedName>
        <fullName evidence="1">Uncharacterized protein</fullName>
    </submittedName>
</protein>
<dbReference type="InParanoid" id="F4S3J2"/>
<dbReference type="EMBL" id="GL883143">
    <property type="protein sequence ID" value="EGG00828.1"/>
    <property type="molecule type" value="Genomic_DNA"/>
</dbReference>
<evidence type="ECO:0000313" key="2">
    <source>
        <dbReference type="Proteomes" id="UP000001072"/>
    </source>
</evidence>
<proteinExistence type="predicted"/>
<dbReference type="GeneID" id="18936434"/>
<dbReference type="KEGG" id="mlr:MELLADRAFT_92997"/>
<name>F4S3J2_MELLP</name>
<dbReference type="HOGENOM" id="CLU_038618_0_0_1"/>
<dbReference type="SUPFAM" id="SSF52047">
    <property type="entry name" value="RNI-like"/>
    <property type="match status" value="1"/>
</dbReference>
<accession>F4S3J2</accession>
<sequence length="473" mass="54564">MQAGLLSMPIEIWETILYWLRQLPASQPIDQQTESIHIEQYFEDDDNQRLRKFQKARDHLPLIDILSLASVNRSFYRVFSPYFFERLDFQGFTLDRLKSTQEIIQRHSDHVRILRWRVSDYKSLAKEREVIMNARDNNVPVCDQQWDPQSRSEVIIKILTSCPNILGIDLDLDPKSSIPIKTGEMLFPNYQLNDSTLSTHPQMPNLLIGPISQLTSLIHLSLNSPSDRPPYTETFLVDILINIPRLQTFACSGIAATHPDTSDLREGCRSPLGLHLASLTHLVEIHFDKVECLDSSWTICDWKSSLKCLSLVDCDRVSVPVFHEFIKLFASTLSSIMFINLALYRSTLDSAATLQDLKDDKFQFDLPSQDLEDLIRDKIWPNLKTFEITNRARFLRRKEVDDLEALCQQHSVEMIFNGTCTDEEDIFDHGIPESHVHLLELLQGGAGNLQDNWELLFKCIIKMDKLIKITVSH</sequence>
<dbReference type="RefSeq" id="XP_007415902.1">
    <property type="nucleotide sequence ID" value="XM_007415840.1"/>
</dbReference>
<dbReference type="STRING" id="747676.F4S3J2"/>
<evidence type="ECO:0000313" key="1">
    <source>
        <dbReference type="EMBL" id="EGG00828.1"/>
    </source>
</evidence>
<dbReference type="VEuPathDB" id="FungiDB:MELLADRAFT_92997"/>
<dbReference type="OrthoDB" id="2502018at2759"/>
<dbReference type="Proteomes" id="UP000001072">
    <property type="component" value="Unassembled WGS sequence"/>
</dbReference>
<organism evidence="2">
    <name type="scientific">Melampsora larici-populina (strain 98AG31 / pathotype 3-4-7)</name>
    <name type="common">Poplar leaf rust fungus</name>
    <dbReference type="NCBI Taxonomy" id="747676"/>
    <lineage>
        <taxon>Eukaryota</taxon>
        <taxon>Fungi</taxon>
        <taxon>Dikarya</taxon>
        <taxon>Basidiomycota</taxon>
        <taxon>Pucciniomycotina</taxon>
        <taxon>Pucciniomycetes</taxon>
        <taxon>Pucciniales</taxon>
        <taxon>Melampsoraceae</taxon>
        <taxon>Melampsora</taxon>
    </lineage>
</organism>
<dbReference type="AlphaFoldDB" id="F4S3J2"/>